<comment type="function">
    <text evidence="3">Catalyzes the transfer of the phosphoribosyl group of 5-phosphorylribose-1-pyrophosphate (PRPP) to anthranilate to yield N-(5'-phosphoribosyl)-anthranilate (PRA).</text>
</comment>
<dbReference type="EC" id="2.4.2.18" evidence="3"/>
<dbReference type="STRING" id="742725.HMPREF9450_01655"/>
<feature type="binding site" evidence="3">
    <location>
        <position position="223"/>
    </location>
    <ligand>
        <name>Mg(2+)</name>
        <dbReference type="ChEBI" id="CHEBI:18420"/>
        <label>2</label>
    </ligand>
</feature>
<evidence type="ECO:0000259" key="5">
    <source>
        <dbReference type="Pfam" id="PF02885"/>
    </source>
</evidence>
<comment type="subunit">
    <text evidence="3">Homodimer.</text>
</comment>
<feature type="binding site" evidence="3">
    <location>
        <position position="119"/>
    </location>
    <ligand>
        <name>5-phospho-alpha-D-ribose 1-diphosphate</name>
        <dbReference type="ChEBI" id="CHEBI:58017"/>
    </ligand>
</feature>
<dbReference type="SUPFAM" id="SSF47648">
    <property type="entry name" value="Nucleoside phosphorylase/phosphoribosyltransferase N-terminal domain"/>
    <property type="match status" value="1"/>
</dbReference>
<feature type="binding site" evidence="3">
    <location>
        <position position="87"/>
    </location>
    <ligand>
        <name>5-phospho-alpha-D-ribose 1-diphosphate</name>
        <dbReference type="ChEBI" id="CHEBI:58017"/>
    </ligand>
</feature>
<dbReference type="GeneID" id="92815314"/>
<feature type="binding site" evidence="3">
    <location>
        <begin position="107"/>
        <end position="115"/>
    </location>
    <ligand>
        <name>5-phospho-alpha-D-ribose 1-diphosphate</name>
        <dbReference type="ChEBI" id="CHEBI:58017"/>
    </ligand>
</feature>
<feature type="domain" description="Glycosyl transferase family 3" evidence="4">
    <location>
        <begin position="72"/>
        <end position="319"/>
    </location>
</feature>
<evidence type="ECO:0000313" key="6">
    <source>
        <dbReference type="EMBL" id="EHB91606.1"/>
    </source>
</evidence>
<feature type="binding site" evidence="3">
    <location>
        <position position="79"/>
    </location>
    <ligand>
        <name>anthranilate</name>
        <dbReference type="ChEBI" id="CHEBI:16567"/>
        <label>1</label>
    </ligand>
</feature>
<keyword evidence="7" id="KW-1185">Reference proteome</keyword>
<feature type="binding site" evidence="3">
    <location>
        <begin position="89"/>
        <end position="92"/>
    </location>
    <ligand>
        <name>5-phospho-alpha-D-ribose 1-diphosphate</name>
        <dbReference type="ChEBI" id="CHEBI:58017"/>
    </ligand>
</feature>
<dbReference type="eggNOG" id="COG0547">
    <property type="taxonomic scope" value="Bacteria"/>
</dbReference>
<dbReference type="Gene3D" id="3.40.1030.10">
    <property type="entry name" value="Nucleoside phosphorylase/phosphoribosyltransferase catalytic domain"/>
    <property type="match status" value="1"/>
</dbReference>
<name>G5HAJ0_9BACT</name>
<dbReference type="GO" id="GO:0000287">
    <property type="term" value="F:magnesium ion binding"/>
    <property type="evidence" value="ECO:0007669"/>
    <property type="project" value="UniProtKB-UniRule"/>
</dbReference>
<dbReference type="EMBL" id="ADLD01000013">
    <property type="protein sequence ID" value="EHB91606.1"/>
    <property type="molecule type" value="Genomic_DNA"/>
</dbReference>
<dbReference type="InterPro" id="IPR000312">
    <property type="entry name" value="Glycosyl_Trfase_fam3"/>
</dbReference>
<dbReference type="PATRIC" id="fig|742725.3.peg.1749"/>
<proteinExistence type="inferred from homology"/>
<reference evidence="6 7" key="1">
    <citation type="submission" date="2011-08" db="EMBL/GenBank/DDBJ databases">
        <title>The Genome Sequence of Alistipes indistinctus YIT 12060.</title>
        <authorList>
            <consortium name="The Broad Institute Genome Sequencing Platform"/>
            <person name="Earl A."/>
            <person name="Ward D."/>
            <person name="Feldgarden M."/>
            <person name="Gevers D."/>
            <person name="Morotomi M."/>
            <person name="Young S.K."/>
            <person name="Zeng Q."/>
            <person name="Gargeya S."/>
            <person name="Fitzgerald M."/>
            <person name="Haas B."/>
            <person name="Abouelleil A."/>
            <person name="Alvarado L."/>
            <person name="Arachchi H.M."/>
            <person name="Berlin A."/>
            <person name="Brown A."/>
            <person name="Chapman S.B."/>
            <person name="Chen Z."/>
            <person name="Dunbar C."/>
            <person name="Freedman E."/>
            <person name="Gearin G."/>
            <person name="Gellesch M."/>
            <person name="Goldberg J."/>
            <person name="Griggs A."/>
            <person name="Gujja S."/>
            <person name="Heiman D."/>
            <person name="Howarth C."/>
            <person name="Larson L."/>
            <person name="Lui A."/>
            <person name="MacDonald P.J.P."/>
            <person name="Montmayeur A."/>
            <person name="Murphy C."/>
            <person name="Neiman D."/>
            <person name="Pearson M."/>
            <person name="Priest M."/>
            <person name="Roberts A."/>
            <person name="Saif S."/>
            <person name="Shea T."/>
            <person name="Shenoy N."/>
            <person name="Sisk P."/>
            <person name="Stolte C."/>
            <person name="Sykes S."/>
            <person name="Wortman J."/>
            <person name="Nusbaum C."/>
            <person name="Birren B."/>
        </authorList>
    </citation>
    <scope>NUCLEOTIDE SEQUENCE [LARGE SCALE GENOMIC DNA]</scope>
    <source>
        <strain evidence="6 7">YIT 12060</strain>
    </source>
</reference>
<keyword evidence="2 3" id="KW-0808">Transferase</keyword>
<comment type="caution">
    <text evidence="6">The sequence shown here is derived from an EMBL/GenBank/DDBJ whole genome shotgun (WGS) entry which is preliminary data.</text>
</comment>
<dbReference type="Pfam" id="PF00591">
    <property type="entry name" value="Glycos_transf_3"/>
    <property type="match status" value="1"/>
</dbReference>
<dbReference type="Gene3D" id="1.20.970.10">
    <property type="entry name" value="Transferase, Pyrimidine Nucleoside Phosphorylase, Chain C"/>
    <property type="match status" value="1"/>
</dbReference>
<feature type="binding site" evidence="3">
    <location>
        <position position="224"/>
    </location>
    <ligand>
        <name>Mg(2+)</name>
        <dbReference type="ChEBI" id="CHEBI:18420"/>
        <label>2</label>
    </ligand>
</feature>
<protein>
    <recommendedName>
        <fullName evidence="3">Anthranilate phosphoribosyltransferase</fullName>
        <ecNumber evidence="3">2.4.2.18</ecNumber>
    </recommendedName>
</protein>
<dbReference type="GO" id="GO:0005829">
    <property type="term" value="C:cytosol"/>
    <property type="evidence" value="ECO:0007669"/>
    <property type="project" value="TreeGrafter"/>
</dbReference>
<dbReference type="InterPro" id="IPR036320">
    <property type="entry name" value="Glycosyl_Trfase_fam3_N_dom_sf"/>
</dbReference>
<feature type="binding site" evidence="3">
    <location>
        <position position="91"/>
    </location>
    <ligand>
        <name>Mg(2+)</name>
        <dbReference type="ChEBI" id="CHEBI:18420"/>
        <label>1</label>
    </ligand>
</feature>
<feature type="binding site" evidence="3">
    <location>
        <position position="165"/>
    </location>
    <ligand>
        <name>anthranilate</name>
        <dbReference type="ChEBI" id="CHEBI:16567"/>
        <label>2</label>
    </ligand>
</feature>
<evidence type="ECO:0000313" key="7">
    <source>
        <dbReference type="Proteomes" id="UP000006008"/>
    </source>
</evidence>
<sequence>MKNLLYRLFENSYLDRNEARDVLLNMARGQYNDSQIAAFITVFLMRSITLDELVGFREALLEMRVPVDLSDYDAIDIVGTGGDNKNTFNISTAACVVTAAAGFPVVKHGNYGATSVSGSSNVIEAHGVKFSREIDRLKRSLDGCNMAFLHAQFFNPALKAVAPVRKTLGVRTFFNILGPLVNPSIPHRQLLGVYSLKLGRLYNYLYQQTDTRYTIVNSLDGYDEISLTDDFKLFSNDGEEIVSPEALGFERCHDGDLYGGETVAEAAAIFDRVLDNTASEAQKNAVIANAAYAIRTFDTKRPIETCVALARETVESGRARATFRKFIELNS</sequence>
<feature type="binding site" evidence="3">
    <location>
        <position position="79"/>
    </location>
    <ligand>
        <name>5-phospho-alpha-D-ribose 1-diphosphate</name>
        <dbReference type="ChEBI" id="CHEBI:58017"/>
    </ligand>
</feature>
<feature type="binding site" evidence="3">
    <location>
        <position position="224"/>
    </location>
    <ligand>
        <name>Mg(2+)</name>
        <dbReference type="ChEBI" id="CHEBI:18420"/>
        <label>1</label>
    </ligand>
</feature>
<dbReference type="InterPro" id="IPR005940">
    <property type="entry name" value="Anthranilate_Pribosyl_Tfrase"/>
</dbReference>
<dbReference type="OrthoDB" id="9806430at2"/>
<dbReference type="RefSeq" id="WP_009134461.1">
    <property type="nucleotide sequence ID" value="NZ_CP102250.1"/>
</dbReference>
<evidence type="ECO:0000259" key="4">
    <source>
        <dbReference type="Pfam" id="PF00591"/>
    </source>
</evidence>
<comment type="similarity">
    <text evidence="3">Belongs to the anthranilate phosphoribosyltransferase family.</text>
</comment>
<dbReference type="PANTHER" id="PTHR43285">
    <property type="entry name" value="ANTHRANILATE PHOSPHORIBOSYLTRANSFERASE"/>
    <property type="match status" value="1"/>
</dbReference>
<feature type="binding site" evidence="3">
    <location>
        <position position="110"/>
    </location>
    <ligand>
        <name>anthranilate</name>
        <dbReference type="ChEBI" id="CHEBI:16567"/>
        <label>1</label>
    </ligand>
</feature>
<evidence type="ECO:0000256" key="1">
    <source>
        <dbReference type="ARBA" id="ARBA00022676"/>
    </source>
</evidence>
<evidence type="ECO:0000256" key="3">
    <source>
        <dbReference type="HAMAP-Rule" id="MF_00211"/>
    </source>
</evidence>
<keyword evidence="1 3" id="KW-0328">Glycosyltransferase</keyword>
<dbReference type="HAMAP" id="MF_00211">
    <property type="entry name" value="TrpD"/>
    <property type="match status" value="1"/>
</dbReference>
<keyword evidence="3" id="KW-0479">Metal-binding</keyword>
<dbReference type="GO" id="GO:0000162">
    <property type="term" value="P:L-tryptophan biosynthetic process"/>
    <property type="evidence" value="ECO:0007669"/>
    <property type="project" value="UniProtKB-UniRule"/>
</dbReference>
<dbReference type="SUPFAM" id="SSF52418">
    <property type="entry name" value="Nucleoside phosphorylase/phosphoribosyltransferase catalytic domain"/>
    <property type="match status" value="1"/>
</dbReference>
<accession>G5HAJ0</accession>
<feature type="domain" description="Glycosyl transferase family 3 N-terminal" evidence="5">
    <location>
        <begin position="2"/>
        <end position="62"/>
    </location>
</feature>
<keyword evidence="3" id="KW-0057">Aromatic amino acid biosynthesis</keyword>
<feature type="binding site" evidence="3">
    <location>
        <begin position="82"/>
        <end position="83"/>
    </location>
    <ligand>
        <name>5-phospho-alpha-D-ribose 1-diphosphate</name>
        <dbReference type="ChEBI" id="CHEBI:58017"/>
    </ligand>
</feature>
<comment type="pathway">
    <text evidence="3">Amino-acid biosynthesis; L-tryptophan biosynthesis; L-tryptophan from chorismate: step 2/5.</text>
</comment>
<dbReference type="GO" id="GO:0004048">
    <property type="term" value="F:anthranilate phosphoribosyltransferase activity"/>
    <property type="evidence" value="ECO:0007669"/>
    <property type="project" value="UniProtKB-UniRule"/>
</dbReference>
<dbReference type="PANTHER" id="PTHR43285:SF2">
    <property type="entry name" value="ANTHRANILATE PHOSPHORIBOSYLTRANSFERASE"/>
    <property type="match status" value="1"/>
</dbReference>
<comment type="caution">
    <text evidence="3">Lacks conserved residue(s) required for the propagation of feature annotation.</text>
</comment>
<dbReference type="Proteomes" id="UP000006008">
    <property type="component" value="Unassembled WGS sequence"/>
</dbReference>
<evidence type="ECO:0000256" key="2">
    <source>
        <dbReference type="ARBA" id="ARBA00022679"/>
    </source>
</evidence>
<dbReference type="NCBIfam" id="TIGR01245">
    <property type="entry name" value="trpD"/>
    <property type="match status" value="1"/>
</dbReference>
<dbReference type="AlphaFoldDB" id="G5HAJ0"/>
<keyword evidence="3" id="KW-0822">Tryptophan biosynthesis</keyword>
<dbReference type="InterPro" id="IPR035902">
    <property type="entry name" value="Nuc_phospho_transferase"/>
</dbReference>
<comment type="catalytic activity">
    <reaction evidence="3">
        <text>N-(5-phospho-beta-D-ribosyl)anthranilate + diphosphate = 5-phospho-alpha-D-ribose 1-diphosphate + anthranilate</text>
        <dbReference type="Rhea" id="RHEA:11768"/>
        <dbReference type="ChEBI" id="CHEBI:16567"/>
        <dbReference type="ChEBI" id="CHEBI:18277"/>
        <dbReference type="ChEBI" id="CHEBI:33019"/>
        <dbReference type="ChEBI" id="CHEBI:58017"/>
        <dbReference type="EC" id="2.4.2.18"/>
    </reaction>
</comment>
<dbReference type="HOGENOM" id="CLU_034315_3_1_10"/>
<dbReference type="InterPro" id="IPR017459">
    <property type="entry name" value="Glycosyl_Trfase_fam3_N_dom"/>
</dbReference>
<organism evidence="6 7">
    <name type="scientific">Alistipes indistinctus YIT 12060</name>
    <dbReference type="NCBI Taxonomy" id="742725"/>
    <lineage>
        <taxon>Bacteria</taxon>
        <taxon>Pseudomonadati</taxon>
        <taxon>Bacteroidota</taxon>
        <taxon>Bacteroidia</taxon>
        <taxon>Bacteroidales</taxon>
        <taxon>Rikenellaceae</taxon>
        <taxon>Alistipes</taxon>
    </lineage>
</organism>
<gene>
    <name evidence="3" type="primary">trpD</name>
    <name evidence="6" type="ORF">HMPREF9450_01655</name>
</gene>
<keyword evidence="3" id="KW-0028">Amino-acid biosynthesis</keyword>
<dbReference type="Pfam" id="PF02885">
    <property type="entry name" value="Glycos_trans_3N"/>
    <property type="match status" value="1"/>
</dbReference>
<keyword evidence="3" id="KW-0460">Magnesium</keyword>
<comment type="cofactor">
    <cofactor evidence="3">
        <name>Mg(2+)</name>
        <dbReference type="ChEBI" id="CHEBI:18420"/>
    </cofactor>
    <text evidence="3">Binds 2 magnesium ions per monomer.</text>
</comment>